<dbReference type="GO" id="GO:0003910">
    <property type="term" value="F:DNA ligase (ATP) activity"/>
    <property type="evidence" value="ECO:0007669"/>
    <property type="project" value="InterPro"/>
</dbReference>
<gene>
    <name evidence="3" type="ORF">LCGC14_1564320</name>
</gene>
<comment type="caution">
    <text evidence="3">The sequence shown here is derived from an EMBL/GenBank/DDBJ whole genome shotgun (WGS) entry which is preliminary data.</text>
</comment>
<evidence type="ECO:0000256" key="1">
    <source>
        <dbReference type="SAM" id="MobiDB-lite"/>
    </source>
</evidence>
<evidence type="ECO:0000259" key="2">
    <source>
        <dbReference type="PROSITE" id="PS50160"/>
    </source>
</evidence>
<accession>A0A0F9J7P9</accession>
<protein>
    <recommendedName>
        <fullName evidence="2">ATP-dependent DNA ligase family profile domain-containing protein</fullName>
    </recommendedName>
</protein>
<reference evidence="3" key="1">
    <citation type="journal article" date="2015" name="Nature">
        <title>Complex archaea that bridge the gap between prokaryotes and eukaryotes.</title>
        <authorList>
            <person name="Spang A."/>
            <person name="Saw J.H."/>
            <person name="Jorgensen S.L."/>
            <person name="Zaremba-Niedzwiedzka K."/>
            <person name="Martijn J."/>
            <person name="Lind A.E."/>
            <person name="van Eijk R."/>
            <person name="Schleper C."/>
            <person name="Guy L."/>
            <person name="Ettema T.J."/>
        </authorList>
    </citation>
    <scope>NUCLEOTIDE SEQUENCE</scope>
</reference>
<dbReference type="EMBL" id="LAZR01012117">
    <property type="protein sequence ID" value="KKM39541.1"/>
    <property type="molecule type" value="Genomic_DNA"/>
</dbReference>
<dbReference type="AlphaFoldDB" id="A0A0F9J7P9"/>
<sequence length="371" mass="40791">MSHWVYGVDSSFDELTLAEARKLVVAGVQVYAQCLWTGREQPASRISSLRNAMLAGIPKLVGYISVSNNGQDGAWHVNQARAGVPDDIWRALAKVPADVEIPGLTMQTHVVPGLNRVVALGKPRDIYTDWNTGEEYTMATIGEFIKQARAAGYQGIGTGILDERFFEPGSDKVDRWLKFVKDMQSFQVEITGGLPDSQDLFRVDRDPSGGPGGGARGPVYQAPDRDAVEEFLQTFQVATTGQLEQGLLDQAVDSYLTTHRQDFDDKNQRHDPQVAAYNVIRNSTSYKDIHELRPESENEMQWVTGQQARLRMVGLNSEESQRLGIQLARVGANAEANKDAANQAFLGTTGRVAKDQRNSLKKSASAVLGLL</sequence>
<feature type="region of interest" description="Disordered" evidence="1">
    <location>
        <begin position="197"/>
        <end position="218"/>
    </location>
</feature>
<evidence type="ECO:0000313" key="3">
    <source>
        <dbReference type="EMBL" id="KKM39541.1"/>
    </source>
</evidence>
<organism evidence="3">
    <name type="scientific">marine sediment metagenome</name>
    <dbReference type="NCBI Taxonomy" id="412755"/>
    <lineage>
        <taxon>unclassified sequences</taxon>
        <taxon>metagenomes</taxon>
        <taxon>ecological metagenomes</taxon>
    </lineage>
</organism>
<proteinExistence type="predicted"/>
<dbReference type="GO" id="GO:0005524">
    <property type="term" value="F:ATP binding"/>
    <property type="evidence" value="ECO:0007669"/>
    <property type="project" value="InterPro"/>
</dbReference>
<dbReference type="PROSITE" id="PS50160">
    <property type="entry name" value="DNA_LIGASE_A3"/>
    <property type="match status" value="1"/>
</dbReference>
<name>A0A0F9J7P9_9ZZZZ</name>
<dbReference type="GO" id="GO:0006281">
    <property type="term" value="P:DNA repair"/>
    <property type="evidence" value="ECO:0007669"/>
    <property type="project" value="InterPro"/>
</dbReference>
<feature type="domain" description="ATP-dependent DNA ligase family profile" evidence="2">
    <location>
        <begin position="141"/>
        <end position="220"/>
    </location>
</feature>
<dbReference type="InterPro" id="IPR012310">
    <property type="entry name" value="DNA_ligase_ATP-dep_cent"/>
</dbReference>
<dbReference type="GO" id="GO:0006310">
    <property type="term" value="P:DNA recombination"/>
    <property type="evidence" value="ECO:0007669"/>
    <property type="project" value="InterPro"/>
</dbReference>